<keyword evidence="3" id="KW-1185">Reference proteome</keyword>
<feature type="region of interest" description="Disordered" evidence="1">
    <location>
        <begin position="440"/>
        <end position="460"/>
    </location>
</feature>
<evidence type="ECO:0000313" key="3">
    <source>
        <dbReference type="Proteomes" id="UP000547973"/>
    </source>
</evidence>
<proteinExistence type="predicted"/>
<comment type="caution">
    <text evidence="2">The sequence shown here is derived from an EMBL/GenBank/DDBJ whole genome shotgun (WGS) entry which is preliminary data.</text>
</comment>
<dbReference type="EMBL" id="JACBZO010000001">
    <property type="protein sequence ID" value="NYI41706.1"/>
    <property type="molecule type" value="Genomic_DNA"/>
</dbReference>
<dbReference type="RefSeq" id="WP_218856018.1">
    <property type="nucleotide sequence ID" value="NZ_JACBZO010000001.1"/>
</dbReference>
<reference evidence="2 3" key="1">
    <citation type="submission" date="2020-07" db="EMBL/GenBank/DDBJ databases">
        <title>Sequencing the genomes of 1000 actinobacteria strains.</title>
        <authorList>
            <person name="Klenk H.-P."/>
        </authorList>
    </citation>
    <scope>NUCLEOTIDE SEQUENCE [LARGE SCALE GENOMIC DNA]</scope>
    <source>
        <strain evidence="2 3">DSM 19970</strain>
    </source>
</reference>
<gene>
    <name evidence="2" type="ORF">BKA03_001825</name>
</gene>
<organism evidence="2 3">
    <name type="scientific">Demequina lutea</name>
    <dbReference type="NCBI Taxonomy" id="431489"/>
    <lineage>
        <taxon>Bacteria</taxon>
        <taxon>Bacillati</taxon>
        <taxon>Actinomycetota</taxon>
        <taxon>Actinomycetes</taxon>
        <taxon>Micrococcales</taxon>
        <taxon>Demequinaceae</taxon>
        <taxon>Demequina</taxon>
    </lineage>
</organism>
<name>A0A7Y9ZAP2_9MICO</name>
<protein>
    <submittedName>
        <fullName evidence="2">Uncharacterized protein</fullName>
    </submittedName>
</protein>
<evidence type="ECO:0000256" key="1">
    <source>
        <dbReference type="SAM" id="MobiDB-lite"/>
    </source>
</evidence>
<sequence>MANGTAAALVDMEQFSGREYPDVLIEILIALLDSAKAKIRWKQAASDLRMSITVSKMRSELNTLLTDPAKTRMLVYRERNTKKSLSGTGVAGLAGGPGGVTGVARASRQSQERQEHYSDFEVLKIERLLQIVPRVSGTLRSLAARSHGGMALAFVDDFGYVALPDQPDVLGYLSRVCKGTGFWLKIGGVESRLRTFRPGDPPQGMELGHDVDLLQLDVTLASFATAKGFLERVLDGVLKDMAVRTSDLLTPTARDRLVLACGGAVARDYITITESALSEALDRMNKDGALDAGDEVKITAEDVHRSVRKRIGEKESESLKLDAGSEAQALTARWQDVCSFVQQSSENEVFVLVEQSQLESTDWGRQIQQLENLRLLHRIRDTVPKTPSWRGRRVIVYMIDLGQVANQRMRTGIPEFWKGEAEFDRLRRAEWVYTPGWRPRGGAVHQRTTNPAPQGSEPLF</sequence>
<dbReference type="Proteomes" id="UP000547973">
    <property type="component" value="Unassembled WGS sequence"/>
</dbReference>
<accession>A0A7Y9ZAP2</accession>
<evidence type="ECO:0000313" key="2">
    <source>
        <dbReference type="EMBL" id="NYI41706.1"/>
    </source>
</evidence>
<dbReference type="AlphaFoldDB" id="A0A7Y9ZAP2"/>